<sequence>MSHEKARLINQRRLPQRERIPKKKDQGHEFTCVPLSVSSIFNKCLNNDPEQMKIVEELRFGAFRHLPLYYLKHKVLKQIFNCFDPYDHTIHAVAGDVEITTEKIGEAFGLKYTGTTYLERVISKDLNDRDYTVFKYFQGIKQAALKNLIFNTPVDTDENRDLFKRAFLLYLQKCFFLPTSAPNISPRALPTIFNLKNTRHQN</sequence>
<protein>
    <recommendedName>
        <fullName evidence="3">Aminotransferase-like plant mobile domain-containing protein</fullName>
    </recommendedName>
</protein>
<gene>
    <name evidence="1" type="ORF">PIB30_007859</name>
</gene>
<evidence type="ECO:0008006" key="3">
    <source>
        <dbReference type="Google" id="ProtNLM"/>
    </source>
</evidence>
<dbReference type="EMBL" id="JASCZI010030225">
    <property type="protein sequence ID" value="MED6118969.1"/>
    <property type="molecule type" value="Genomic_DNA"/>
</dbReference>
<proteinExistence type="predicted"/>
<evidence type="ECO:0000313" key="2">
    <source>
        <dbReference type="Proteomes" id="UP001341840"/>
    </source>
</evidence>
<comment type="caution">
    <text evidence="1">The sequence shown here is derived from an EMBL/GenBank/DDBJ whole genome shotgun (WGS) entry which is preliminary data.</text>
</comment>
<name>A0ABU6R6J0_9FABA</name>
<keyword evidence="2" id="KW-1185">Reference proteome</keyword>
<organism evidence="1 2">
    <name type="scientific">Stylosanthes scabra</name>
    <dbReference type="NCBI Taxonomy" id="79078"/>
    <lineage>
        <taxon>Eukaryota</taxon>
        <taxon>Viridiplantae</taxon>
        <taxon>Streptophyta</taxon>
        <taxon>Embryophyta</taxon>
        <taxon>Tracheophyta</taxon>
        <taxon>Spermatophyta</taxon>
        <taxon>Magnoliopsida</taxon>
        <taxon>eudicotyledons</taxon>
        <taxon>Gunneridae</taxon>
        <taxon>Pentapetalae</taxon>
        <taxon>rosids</taxon>
        <taxon>fabids</taxon>
        <taxon>Fabales</taxon>
        <taxon>Fabaceae</taxon>
        <taxon>Papilionoideae</taxon>
        <taxon>50 kb inversion clade</taxon>
        <taxon>dalbergioids sensu lato</taxon>
        <taxon>Dalbergieae</taxon>
        <taxon>Pterocarpus clade</taxon>
        <taxon>Stylosanthes</taxon>
    </lineage>
</organism>
<dbReference type="Proteomes" id="UP001341840">
    <property type="component" value="Unassembled WGS sequence"/>
</dbReference>
<evidence type="ECO:0000313" key="1">
    <source>
        <dbReference type="EMBL" id="MED6118969.1"/>
    </source>
</evidence>
<accession>A0ABU6R6J0</accession>
<reference evidence="1 2" key="1">
    <citation type="journal article" date="2023" name="Plants (Basel)">
        <title>Bridging the Gap: Combining Genomics and Transcriptomics Approaches to Understand Stylosanthes scabra, an Orphan Legume from the Brazilian Caatinga.</title>
        <authorList>
            <person name="Ferreira-Neto J.R.C."/>
            <person name="da Silva M.D."/>
            <person name="Binneck E."/>
            <person name="de Melo N.F."/>
            <person name="da Silva R.H."/>
            <person name="de Melo A.L.T.M."/>
            <person name="Pandolfi V."/>
            <person name="Bustamante F.O."/>
            <person name="Brasileiro-Vidal A.C."/>
            <person name="Benko-Iseppon A.M."/>
        </authorList>
    </citation>
    <scope>NUCLEOTIDE SEQUENCE [LARGE SCALE GENOMIC DNA]</scope>
    <source>
        <tissue evidence="1">Leaves</tissue>
    </source>
</reference>